<evidence type="ECO:0000313" key="2">
    <source>
        <dbReference type="Proteomes" id="UP000272474"/>
    </source>
</evidence>
<dbReference type="Proteomes" id="UP000272474">
    <property type="component" value="Unassembled WGS sequence"/>
</dbReference>
<accession>A0A3A9YFK2</accession>
<evidence type="ECO:0000313" key="1">
    <source>
        <dbReference type="EMBL" id="RKN35950.1"/>
    </source>
</evidence>
<keyword evidence="2" id="KW-1185">Reference proteome</keyword>
<sequence length="302" mass="33085">MAPTLDDLVQRVQRQLLGPTLNQETVTELAADLAADDITFTVDPTDLRSIARGVVEIDDELLLVRSYDTTSGVVTVMGGARGRGYAGTTAAPHAAGSLVTTAPAYARQVVKDALADTVMTLYPDLVVFGETEIVKTSVVWEYEMPSEAEDVWYVTGSTIGPTRVWMPLQNWRFNPDAATSAFPSGKSIQLLDEIVPGRTYRVVYAKRPQLLVSGADDWSLTGYPDSVAEVAVWGACARLVTTYEAARLQQRAVESVERSKIVGPQSALRTAAYYQELYAQALEREKARQFSEMPSYQNYQGS</sequence>
<dbReference type="EMBL" id="RBAL01000034">
    <property type="protein sequence ID" value="RKN35950.1"/>
    <property type="molecule type" value="Genomic_DNA"/>
</dbReference>
<comment type="caution">
    <text evidence="1">The sequence shown here is derived from an EMBL/GenBank/DDBJ whole genome shotgun (WGS) entry which is preliminary data.</text>
</comment>
<protein>
    <submittedName>
        <fullName evidence="1">Uncharacterized protein</fullName>
    </submittedName>
</protein>
<proteinExistence type="predicted"/>
<reference evidence="1 2" key="1">
    <citation type="journal article" date="2014" name="Int. J. Syst. Evol. Microbiol.">
        <title>Streptomyces hoynatensis sp. nov., isolated from deep marine sediment.</title>
        <authorList>
            <person name="Veyisoglu A."/>
            <person name="Sahin N."/>
        </authorList>
    </citation>
    <scope>NUCLEOTIDE SEQUENCE [LARGE SCALE GENOMIC DNA]</scope>
    <source>
        <strain evidence="1 2">KCTC 29097</strain>
    </source>
</reference>
<dbReference type="AlphaFoldDB" id="A0A3A9YFK2"/>
<organism evidence="1 2">
    <name type="scientific">Streptomyces hoynatensis</name>
    <dbReference type="NCBI Taxonomy" id="1141874"/>
    <lineage>
        <taxon>Bacteria</taxon>
        <taxon>Bacillati</taxon>
        <taxon>Actinomycetota</taxon>
        <taxon>Actinomycetes</taxon>
        <taxon>Kitasatosporales</taxon>
        <taxon>Streptomycetaceae</taxon>
        <taxon>Streptomyces</taxon>
    </lineage>
</organism>
<gene>
    <name evidence="1" type="ORF">D7294_30435</name>
</gene>
<name>A0A3A9YFK2_9ACTN</name>